<feature type="region of interest" description="Disordered" evidence="1">
    <location>
        <begin position="1"/>
        <end position="108"/>
    </location>
</feature>
<gene>
    <name evidence="2" type="ORF">IWW36_000746</name>
</gene>
<feature type="compositionally biased region" description="Polar residues" evidence="1">
    <location>
        <begin position="40"/>
        <end position="52"/>
    </location>
</feature>
<keyword evidence="3" id="KW-1185">Reference proteome</keyword>
<evidence type="ECO:0000313" key="2">
    <source>
        <dbReference type="EMBL" id="KAJ2851973.1"/>
    </source>
</evidence>
<feature type="region of interest" description="Disordered" evidence="1">
    <location>
        <begin position="309"/>
        <end position="329"/>
    </location>
</feature>
<feature type="compositionally biased region" description="Low complexity" evidence="1">
    <location>
        <begin position="449"/>
        <end position="464"/>
    </location>
</feature>
<feature type="compositionally biased region" description="Low complexity" evidence="1">
    <location>
        <begin position="309"/>
        <end position="320"/>
    </location>
</feature>
<organism evidence="2 3">
    <name type="scientific">Coemansia brasiliensis</name>
    <dbReference type="NCBI Taxonomy" id="2650707"/>
    <lineage>
        <taxon>Eukaryota</taxon>
        <taxon>Fungi</taxon>
        <taxon>Fungi incertae sedis</taxon>
        <taxon>Zoopagomycota</taxon>
        <taxon>Kickxellomycotina</taxon>
        <taxon>Kickxellomycetes</taxon>
        <taxon>Kickxellales</taxon>
        <taxon>Kickxellaceae</taxon>
        <taxon>Coemansia</taxon>
    </lineage>
</organism>
<dbReference type="OrthoDB" id="2272836at2759"/>
<name>A0A9W8IAN4_9FUNG</name>
<feature type="compositionally biased region" description="Low complexity" evidence="1">
    <location>
        <begin position="91"/>
        <end position="108"/>
    </location>
</feature>
<reference evidence="2" key="1">
    <citation type="submission" date="2022-07" db="EMBL/GenBank/DDBJ databases">
        <title>Phylogenomic reconstructions and comparative analyses of Kickxellomycotina fungi.</title>
        <authorList>
            <person name="Reynolds N.K."/>
            <person name="Stajich J.E."/>
            <person name="Barry K."/>
            <person name="Grigoriev I.V."/>
            <person name="Crous P."/>
            <person name="Smith M.E."/>
        </authorList>
    </citation>
    <scope>NUCLEOTIDE SEQUENCE</scope>
    <source>
        <strain evidence="2">NRRL 1566</strain>
    </source>
</reference>
<feature type="region of interest" description="Disordered" evidence="1">
    <location>
        <begin position="353"/>
        <end position="376"/>
    </location>
</feature>
<evidence type="ECO:0000256" key="1">
    <source>
        <dbReference type="SAM" id="MobiDB-lite"/>
    </source>
</evidence>
<feature type="region of interest" description="Disordered" evidence="1">
    <location>
        <begin position="388"/>
        <end position="523"/>
    </location>
</feature>
<accession>A0A9W8IAN4</accession>
<dbReference type="Proteomes" id="UP001139887">
    <property type="component" value="Unassembled WGS sequence"/>
</dbReference>
<protein>
    <submittedName>
        <fullName evidence="2">Uncharacterized protein</fullName>
    </submittedName>
</protein>
<feature type="compositionally biased region" description="Basic residues" evidence="1">
    <location>
        <begin position="410"/>
        <end position="420"/>
    </location>
</feature>
<dbReference type="AlphaFoldDB" id="A0A9W8IAN4"/>
<sequence length="523" mass="56059">MALVKSKQPILPRPAQSARRTDDSAKISAADSDNTDDAETTNGNAATASKVSPESPPPTRPATSKASASQAKRTGSASGNVRVHAQPVVQTAPHPTHTAATVGTGPPVATFVLPPPPLTDSNLSLTRIIEEYGEQTDLLKLVLTAKTEQDRARAEYERRVQEELRFETRRVEFEMMLHSNYFKQQEQQQQQQLMAHPQIHRGDLVVQSPIGPMTHASRPQQQQQQQTVPTGHIVASGSYAMPVAHDLNQARSYHHPDTPGGLDGRNVQNPFAFFKMPLGQHVHHPSAYATHGEKGSTSSSQHVVNAAAAHPAANTAPRANSGGSGAPANTMIGNRRPVPPAVSGLSVQIVGGDANKANAPHSAPVDGPEQKKRKVSHDEVIMALRRKVMSKGTQWQQHSASQSTPQKSIAPRRHNTAHQKHLSEDASKLRRSSLAIITRADSTDDMAISESSESSESSSESSSSTPLSATQHGAEVAEPVENCTPNVKDGGDKMRVSSISLIVDQEVTPRVSSSSEQDKNSGR</sequence>
<feature type="compositionally biased region" description="Polar residues" evidence="1">
    <location>
        <begin position="61"/>
        <end position="79"/>
    </location>
</feature>
<feature type="compositionally biased region" description="Polar residues" evidence="1">
    <location>
        <begin position="391"/>
        <end position="407"/>
    </location>
</feature>
<evidence type="ECO:0000313" key="3">
    <source>
        <dbReference type="Proteomes" id="UP001139887"/>
    </source>
</evidence>
<feature type="region of interest" description="Disordered" evidence="1">
    <location>
        <begin position="211"/>
        <end position="230"/>
    </location>
</feature>
<dbReference type="EMBL" id="JANBUW010000007">
    <property type="protein sequence ID" value="KAJ2851973.1"/>
    <property type="molecule type" value="Genomic_DNA"/>
</dbReference>
<proteinExistence type="predicted"/>
<comment type="caution">
    <text evidence="2">The sequence shown here is derived from an EMBL/GenBank/DDBJ whole genome shotgun (WGS) entry which is preliminary data.</text>
</comment>